<dbReference type="Proteomes" id="UP001595547">
    <property type="component" value="Unassembled WGS sequence"/>
</dbReference>
<comment type="caution">
    <text evidence="1">The sequence shown here is derived from an EMBL/GenBank/DDBJ whole genome shotgun (WGS) entry which is preliminary data.</text>
</comment>
<evidence type="ECO:0000313" key="1">
    <source>
        <dbReference type="EMBL" id="MFC3180862.1"/>
    </source>
</evidence>
<name>A0ABV7J2A0_9RHOB</name>
<reference evidence="2" key="1">
    <citation type="journal article" date="2019" name="Int. J. Syst. Evol. Microbiol.">
        <title>The Global Catalogue of Microorganisms (GCM) 10K type strain sequencing project: providing services to taxonomists for standard genome sequencing and annotation.</title>
        <authorList>
            <consortium name="The Broad Institute Genomics Platform"/>
            <consortium name="The Broad Institute Genome Sequencing Center for Infectious Disease"/>
            <person name="Wu L."/>
            <person name="Ma J."/>
        </authorList>
    </citation>
    <scope>NUCLEOTIDE SEQUENCE [LARGE SCALE GENOMIC DNA]</scope>
    <source>
        <strain evidence="2">KCTC 52039</strain>
    </source>
</reference>
<evidence type="ECO:0000313" key="2">
    <source>
        <dbReference type="Proteomes" id="UP001595547"/>
    </source>
</evidence>
<sequence>MRPALALLALLPLLACGPIPREQAERECYQRARLAEHPRGEVGLGIGSDGRTSTFGEITFSNDYLQGKDPDQVYQNCVYHRSGEMPTRPYSSIPAQRY</sequence>
<gene>
    <name evidence="1" type="ORF">ACFOGH_07670</name>
</gene>
<dbReference type="EMBL" id="JBHRTO010000001">
    <property type="protein sequence ID" value="MFC3180862.1"/>
    <property type="molecule type" value="Genomic_DNA"/>
</dbReference>
<accession>A0ABV7J2A0</accession>
<protein>
    <submittedName>
        <fullName evidence="1">Uncharacterized protein</fullName>
    </submittedName>
</protein>
<proteinExistence type="predicted"/>
<dbReference type="RefSeq" id="WP_380072482.1">
    <property type="nucleotide sequence ID" value="NZ_JBHRTO010000001.1"/>
</dbReference>
<keyword evidence="2" id="KW-1185">Reference proteome</keyword>
<organism evidence="1 2">
    <name type="scientific">Cypionkella sinensis</name>
    <dbReference type="NCBI Taxonomy" id="1756043"/>
    <lineage>
        <taxon>Bacteria</taxon>
        <taxon>Pseudomonadati</taxon>
        <taxon>Pseudomonadota</taxon>
        <taxon>Alphaproteobacteria</taxon>
        <taxon>Rhodobacterales</taxon>
        <taxon>Paracoccaceae</taxon>
        <taxon>Cypionkella</taxon>
    </lineage>
</organism>